<feature type="compositionally biased region" description="Polar residues" evidence="1">
    <location>
        <begin position="263"/>
        <end position="282"/>
    </location>
</feature>
<dbReference type="Proteomes" id="UP001271007">
    <property type="component" value="Unassembled WGS sequence"/>
</dbReference>
<proteinExistence type="predicted"/>
<feature type="region of interest" description="Disordered" evidence="1">
    <location>
        <begin position="118"/>
        <end position="237"/>
    </location>
</feature>
<feature type="region of interest" description="Disordered" evidence="1">
    <location>
        <begin position="316"/>
        <end position="367"/>
    </location>
</feature>
<protein>
    <submittedName>
        <fullName evidence="2">Uncharacterized protein</fullName>
    </submittedName>
</protein>
<name>A0AAJ0DIG5_9PEZI</name>
<evidence type="ECO:0000313" key="3">
    <source>
        <dbReference type="Proteomes" id="UP001271007"/>
    </source>
</evidence>
<keyword evidence="3" id="KW-1185">Reference proteome</keyword>
<feature type="compositionally biased region" description="Polar residues" evidence="1">
    <location>
        <begin position="226"/>
        <end position="235"/>
    </location>
</feature>
<sequence length="458" mass="51338">MHNGIIRLIRQYRESHDTLPAFADAVDLHHESNRFFDTIGPYFWTLPSDDWVDVLVNPHNKDKKYREKYKDWKHDWPRFLEYAKSSDRNQLRDNFLRLIYNKVQRSLAYFRVKTEVLETDDESEGEHRDGSNAQADTYANVQSDQDSEDDTSFPSEQRTKAQQQTPHQAVSSHQTPPPANMVSFGTHHGSLMSSSPPTSVSEDIRMKDKKRYRSPSRSEASRKSIKSGSAPQLSSGDVLHSGFQAFLDGYDKNAAITPKRPSAQRTPTQDTIQNQRSSMAEASATVTEVPRTHGLSTYFTPLSLSQSLDGCVAKASMTATPSGRSLDRTGSGRDITPSQQESTLTDNPFNIRPGSTTPSPSAATSTSISRKTMIVKLHTDASTYKPSVRLDTETAFRDFFAIVAGRIQRLLGAREVVDLDLQVQPDRREQSMVGPWQILNSADDEDTNITAVSRSHHS</sequence>
<organism evidence="2 3">
    <name type="scientific">Extremus antarcticus</name>
    <dbReference type="NCBI Taxonomy" id="702011"/>
    <lineage>
        <taxon>Eukaryota</taxon>
        <taxon>Fungi</taxon>
        <taxon>Dikarya</taxon>
        <taxon>Ascomycota</taxon>
        <taxon>Pezizomycotina</taxon>
        <taxon>Dothideomycetes</taxon>
        <taxon>Dothideomycetidae</taxon>
        <taxon>Mycosphaerellales</taxon>
        <taxon>Extremaceae</taxon>
        <taxon>Extremus</taxon>
    </lineage>
</organism>
<dbReference type="AlphaFoldDB" id="A0AAJ0DIG5"/>
<gene>
    <name evidence="2" type="ORF">LTR09_008006</name>
</gene>
<evidence type="ECO:0000313" key="2">
    <source>
        <dbReference type="EMBL" id="KAK3050928.1"/>
    </source>
</evidence>
<feature type="compositionally biased region" description="Polar residues" evidence="1">
    <location>
        <begin position="336"/>
        <end position="348"/>
    </location>
</feature>
<comment type="caution">
    <text evidence="2">The sequence shown here is derived from an EMBL/GenBank/DDBJ whole genome shotgun (WGS) entry which is preliminary data.</text>
</comment>
<feature type="region of interest" description="Disordered" evidence="1">
    <location>
        <begin position="255"/>
        <end position="282"/>
    </location>
</feature>
<feature type="compositionally biased region" description="Polar residues" evidence="1">
    <location>
        <begin position="152"/>
        <end position="174"/>
    </location>
</feature>
<reference evidence="2" key="1">
    <citation type="submission" date="2023-04" db="EMBL/GenBank/DDBJ databases">
        <title>Black Yeasts Isolated from many extreme environments.</title>
        <authorList>
            <person name="Coleine C."/>
            <person name="Stajich J.E."/>
            <person name="Selbmann L."/>
        </authorList>
    </citation>
    <scope>NUCLEOTIDE SEQUENCE</scope>
    <source>
        <strain evidence="2">CCFEE 5312</strain>
    </source>
</reference>
<feature type="compositionally biased region" description="Low complexity" evidence="1">
    <location>
        <begin position="190"/>
        <end position="201"/>
    </location>
</feature>
<feature type="compositionally biased region" description="Polar residues" evidence="1">
    <location>
        <begin position="131"/>
        <end position="144"/>
    </location>
</feature>
<evidence type="ECO:0000256" key="1">
    <source>
        <dbReference type="SAM" id="MobiDB-lite"/>
    </source>
</evidence>
<feature type="compositionally biased region" description="Low complexity" evidence="1">
    <location>
        <begin position="355"/>
        <end position="367"/>
    </location>
</feature>
<accession>A0AAJ0DIG5</accession>
<dbReference type="EMBL" id="JAWDJX010000029">
    <property type="protein sequence ID" value="KAK3050928.1"/>
    <property type="molecule type" value="Genomic_DNA"/>
</dbReference>